<proteinExistence type="predicted"/>
<name>A0A6H1P7A9_PRIMG</name>
<accession>A0A6H1P7A9</accession>
<evidence type="ECO:0000313" key="2">
    <source>
        <dbReference type="Proteomes" id="UP000501868"/>
    </source>
</evidence>
<dbReference type="AlphaFoldDB" id="A0A6H1P7A9"/>
<organism evidence="1 2">
    <name type="scientific">Priestia megaterium</name>
    <name type="common">Bacillus megaterium</name>
    <dbReference type="NCBI Taxonomy" id="1404"/>
    <lineage>
        <taxon>Bacteria</taxon>
        <taxon>Bacillati</taxon>
        <taxon>Bacillota</taxon>
        <taxon>Bacilli</taxon>
        <taxon>Bacillales</taxon>
        <taxon>Bacillaceae</taxon>
        <taxon>Priestia</taxon>
    </lineage>
</organism>
<reference evidence="1 2" key="1">
    <citation type="submission" date="2020-04" db="EMBL/GenBank/DDBJ databases">
        <title>Genome-Wide Identification of 5-Methylcytosine Sites in Bacterial Genomes By High-Throughput Sequencing of MspJI Restriction Fragments.</title>
        <authorList>
            <person name="Wu V."/>
        </authorList>
    </citation>
    <scope>NUCLEOTIDE SEQUENCE [LARGE SCALE GENOMIC DNA]</scope>
    <source>
        <strain evidence="1 2">S2</strain>
    </source>
</reference>
<dbReference type="Proteomes" id="UP000501868">
    <property type="component" value="Chromosome"/>
</dbReference>
<dbReference type="InterPro" id="IPR024524">
    <property type="entry name" value="DUF3800"/>
</dbReference>
<reference evidence="1 2" key="2">
    <citation type="submission" date="2020-04" db="EMBL/GenBank/DDBJ databases">
        <authorList>
            <person name="Fomenkov A."/>
            <person name="Anton B.P."/>
            <person name="Roberts R.J."/>
        </authorList>
    </citation>
    <scope>NUCLEOTIDE SEQUENCE [LARGE SCALE GENOMIC DNA]</scope>
    <source>
        <strain evidence="1 2">S2</strain>
    </source>
</reference>
<dbReference type="EMBL" id="CP051128">
    <property type="protein sequence ID" value="QIZ09408.1"/>
    <property type="molecule type" value="Genomic_DNA"/>
</dbReference>
<gene>
    <name evidence="1" type="ORF">HFZ78_24215</name>
</gene>
<protein>
    <submittedName>
        <fullName evidence="1">DUF3800 domain-containing protein</fullName>
    </submittedName>
</protein>
<dbReference type="Pfam" id="PF12686">
    <property type="entry name" value="DUF3800"/>
    <property type="match status" value="1"/>
</dbReference>
<evidence type="ECO:0000313" key="1">
    <source>
        <dbReference type="EMBL" id="QIZ09408.1"/>
    </source>
</evidence>
<sequence>MNDIQFAFIDESGDYSFDFENKDVSSHFIIVSILAKESNKELLEQEVEMVRQKYFQTDEMHTDKMDNPHLRIQLLNELKDLPFNIYAYVVDKRKIREDSGITFEKTFIKFMNRLIYDDLNRTFDQLDLVLVEQGTKEFMTEFKTYIKEKSVPDLFNYSIFGFNHSKSELLLQLANFIAGTIAKGYDQTQYSEHYPLFHKIIKKKIIAINLWPQNYKNYLHDYISRNQDSQFDEVIFKQSVNLTLQYLEKNKKSEDADEKIRMDLLKFLLFNLRENPNEYVYTQEILDNLNAIRVNKINHHYFRSNIVSKLRDSGLLIASSNKGYKLPVCLTDLYDFVNLSSLTIHPMIQRISKCRNQVLLATNNEIDILENNEYEYLKKIIDLEKLAVTE</sequence>